<dbReference type="PANTHER" id="PTHR44051">
    <property type="entry name" value="GLUTATHIONE S-TRANSFERASE-RELATED"/>
    <property type="match status" value="1"/>
</dbReference>
<dbReference type="PROSITE" id="PS50405">
    <property type="entry name" value="GST_CTER"/>
    <property type="match status" value="1"/>
</dbReference>
<feature type="region of interest" description="Disordered" evidence="1">
    <location>
        <begin position="205"/>
        <end position="232"/>
    </location>
</feature>
<dbReference type="InterPro" id="IPR004045">
    <property type="entry name" value="Glutathione_S-Trfase_N"/>
</dbReference>
<name>A0A3A8B5B3_9RHOB</name>
<dbReference type="Proteomes" id="UP000281128">
    <property type="component" value="Unassembled WGS sequence"/>
</dbReference>
<proteinExistence type="predicted"/>
<evidence type="ECO:0000259" key="2">
    <source>
        <dbReference type="PROSITE" id="PS50404"/>
    </source>
</evidence>
<gene>
    <name evidence="4" type="ORF">D6850_03775</name>
</gene>
<dbReference type="CDD" id="cd03057">
    <property type="entry name" value="GST_N_Beta"/>
    <property type="match status" value="1"/>
</dbReference>
<dbReference type="SUPFAM" id="SSF47616">
    <property type="entry name" value="GST C-terminal domain-like"/>
    <property type="match status" value="1"/>
</dbReference>
<dbReference type="InterPro" id="IPR040079">
    <property type="entry name" value="Glutathione_S-Trfase"/>
</dbReference>
<sequence>MTDRIRLHYAPDNASLIIRLALEELGLPYDAALVDRAARAQEGPAYRAINPNGLIPAIETRHGAIFETAAILLWLDEAHPGALAPAPGDAARGDFLKWLIFLANTVHPTLRMRFYPEKYIGPDSAAHAALLAGTQADLTRQFDTLERHAGGVFGAADPTMIDLYLAPMLRWTALYPSGDCSWFNLSQWSALRALAQRVETRPSAIKAKRAEGLGETPFSAPRHATPPEGSAT</sequence>
<dbReference type="InterPro" id="IPR036282">
    <property type="entry name" value="Glutathione-S-Trfase_C_sf"/>
</dbReference>
<dbReference type="GO" id="GO:0016740">
    <property type="term" value="F:transferase activity"/>
    <property type="evidence" value="ECO:0007669"/>
    <property type="project" value="UniProtKB-KW"/>
</dbReference>
<evidence type="ECO:0000256" key="1">
    <source>
        <dbReference type="SAM" id="MobiDB-lite"/>
    </source>
</evidence>
<dbReference type="EMBL" id="RAPE01000001">
    <property type="protein sequence ID" value="RKF17261.1"/>
    <property type="molecule type" value="Genomic_DNA"/>
</dbReference>
<accession>A0A3A8B5B3</accession>
<keyword evidence="4" id="KW-0808">Transferase</keyword>
<organism evidence="4 5">
    <name type="scientific">Roseovarius spongiae</name>
    <dbReference type="NCBI Taxonomy" id="2320272"/>
    <lineage>
        <taxon>Bacteria</taxon>
        <taxon>Pseudomonadati</taxon>
        <taxon>Pseudomonadota</taxon>
        <taxon>Alphaproteobacteria</taxon>
        <taxon>Rhodobacterales</taxon>
        <taxon>Roseobacteraceae</taxon>
        <taxon>Roseovarius</taxon>
    </lineage>
</organism>
<dbReference type="Gene3D" id="3.40.30.10">
    <property type="entry name" value="Glutaredoxin"/>
    <property type="match status" value="1"/>
</dbReference>
<dbReference type="PROSITE" id="PS50404">
    <property type="entry name" value="GST_NTER"/>
    <property type="match status" value="1"/>
</dbReference>
<dbReference type="Pfam" id="PF13410">
    <property type="entry name" value="GST_C_2"/>
    <property type="match status" value="1"/>
</dbReference>
<dbReference type="Gene3D" id="1.20.1050.10">
    <property type="match status" value="1"/>
</dbReference>
<protein>
    <submittedName>
        <fullName evidence="4">Glutathione S-transferase family protein</fullName>
    </submittedName>
</protein>
<dbReference type="SFLD" id="SFLDS00019">
    <property type="entry name" value="Glutathione_Transferase_(cytos"/>
    <property type="match status" value="1"/>
</dbReference>
<evidence type="ECO:0000313" key="4">
    <source>
        <dbReference type="EMBL" id="RKF17261.1"/>
    </source>
</evidence>
<dbReference type="PANTHER" id="PTHR44051:SF8">
    <property type="entry name" value="GLUTATHIONE S-TRANSFERASE GSTA"/>
    <property type="match status" value="1"/>
</dbReference>
<keyword evidence="5" id="KW-1185">Reference proteome</keyword>
<feature type="domain" description="GST C-terminal" evidence="3">
    <location>
        <begin position="88"/>
        <end position="218"/>
    </location>
</feature>
<evidence type="ECO:0000259" key="3">
    <source>
        <dbReference type="PROSITE" id="PS50405"/>
    </source>
</evidence>
<dbReference type="AlphaFoldDB" id="A0A3A8B5B3"/>
<comment type="caution">
    <text evidence="4">The sequence shown here is derived from an EMBL/GenBank/DDBJ whole genome shotgun (WGS) entry which is preliminary data.</text>
</comment>
<dbReference type="OrthoDB" id="7583243at2"/>
<dbReference type="SUPFAM" id="SSF52833">
    <property type="entry name" value="Thioredoxin-like"/>
    <property type="match status" value="1"/>
</dbReference>
<feature type="domain" description="GST N-terminal" evidence="2">
    <location>
        <begin position="2"/>
        <end position="83"/>
    </location>
</feature>
<reference evidence="4 5" key="1">
    <citation type="submission" date="2018-09" db="EMBL/GenBank/DDBJ databases">
        <title>Roseovarius spongiae sp. nov., isolated from a marine sponge.</title>
        <authorList>
            <person name="Zhuang L."/>
            <person name="Luo L."/>
        </authorList>
    </citation>
    <scope>NUCLEOTIDE SEQUENCE [LARGE SCALE GENOMIC DNA]</scope>
    <source>
        <strain evidence="4 5">HN-E21</strain>
    </source>
</reference>
<dbReference type="SFLD" id="SFLDG00358">
    <property type="entry name" value="Main_(cytGST)"/>
    <property type="match status" value="1"/>
</dbReference>
<dbReference type="InterPro" id="IPR036249">
    <property type="entry name" value="Thioredoxin-like_sf"/>
</dbReference>
<dbReference type="Pfam" id="PF13409">
    <property type="entry name" value="GST_N_2"/>
    <property type="match status" value="1"/>
</dbReference>
<dbReference type="RefSeq" id="WP_121165084.1">
    <property type="nucleotide sequence ID" value="NZ_RAPE01000001.1"/>
</dbReference>
<dbReference type="InterPro" id="IPR010987">
    <property type="entry name" value="Glutathione-S-Trfase_C-like"/>
</dbReference>
<evidence type="ECO:0000313" key="5">
    <source>
        <dbReference type="Proteomes" id="UP000281128"/>
    </source>
</evidence>